<dbReference type="SMART" id="SM00421">
    <property type="entry name" value="HTH_LUXR"/>
    <property type="match status" value="1"/>
</dbReference>
<dbReference type="Proteomes" id="UP000183371">
    <property type="component" value="Unassembled WGS sequence"/>
</dbReference>
<dbReference type="InterPro" id="IPR016032">
    <property type="entry name" value="Sig_transdc_resp-reg_C-effctor"/>
</dbReference>
<dbReference type="EMBL" id="FPBD01000012">
    <property type="protein sequence ID" value="SFU16486.1"/>
    <property type="molecule type" value="Genomic_DNA"/>
</dbReference>
<dbReference type="Gene3D" id="1.10.10.10">
    <property type="entry name" value="Winged helix-like DNA-binding domain superfamily/Winged helix DNA-binding domain"/>
    <property type="match status" value="1"/>
</dbReference>
<dbReference type="PRINTS" id="PR00038">
    <property type="entry name" value="HTHLUXR"/>
</dbReference>
<protein>
    <submittedName>
        <fullName evidence="2">DNA-binding transcriptional regulator, CsgD family</fullName>
    </submittedName>
</protein>
<dbReference type="AlphaFoldDB" id="A0A1I7DXY4"/>
<dbReference type="Pfam" id="PF00196">
    <property type="entry name" value="GerE"/>
    <property type="match status" value="1"/>
</dbReference>
<accession>A0A1I7DXY4</accession>
<dbReference type="GO" id="GO:0003677">
    <property type="term" value="F:DNA binding"/>
    <property type="evidence" value="ECO:0007669"/>
    <property type="project" value="UniProtKB-KW"/>
</dbReference>
<dbReference type="RefSeq" id="WP_208609288.1">
    <property type="nucleotide sequence ID" value="NZ_FPBD01000012.1"/>
</dbReference>
<evidence type="ECO:0000313" key="2">
    <source>
        <dbReference type="EMBL" id="SFU16486.1"/>
    </source>
</evidence>
<reference evidence="3" key="1">
    <citation type="submission" date="2016-10" db="EMBL/GenBank/DDBJ databases">
        <authorList>
            <person name="Varghese N."/>
            <person name="Submissions S."/>
        </authorList>
    </citation>
    <scope>NUCLEOTIDE SEQUENCE [LARGE SCALE GENOMIC DNA]</scope>
    <source>
        <strain evidence="3">DSM 17465</strain>
    </source>
</reference>
<keyword evidence="3" id="KW-1185">Reference proteome</keyword>
<organism evidence="2 3">
    <name type="scientific">Pseudovibrio denitrificans</name>
    <dbReference type="NCBI Taxonomy" id="258256"/>
    <lineage>
        <taxon>Bacteria</taxon>
        <taxon>Pseudomonadati</taxon>
        <taxon>Pseudomonadota</taxon>
        <taxon>Alphaproteobacteria</taxon>
        <taxon>Hyphomicrobiales</taxon>
        <taxon>Stappiaceae</taxon>
        <taxon>Pseudovibrio</taxon>
    </lineage>
</organism>
<feature type="domain" description="HTH luxR-type" evidence="1">
    <location>
        <begin position="307"/>
        <end position="372"/>
    </location>
</feature>
<dbReference type="PROSITE" id="PS50043">
    <property type="entry name" value="HTH_LUXR_2"/>
    <property type="match status" value="1"/>
</dbReference>
<name>A0A1I7DXY4_9HYPH</name>
<proteinExistence type="predicted"/>
<dbReference type="InterPro" id="IPR000792">
    <property type="entry name" value="Tscrpt_reg_LuxR_C"/>
</dbReference>
<dbReference type="GO" id="GO:0006355">
    <property type="term" value="P:regulation of DNA-templated transcription"/>
    <property type="evidence" value="ECO:0007669"/>
    <property type="project" value="InterPro"/>
</dbReference>
<dbReference type="CDD" id="cd06170">
    <property type="entry name" value="LuxR_C_like"/>
    <property type="match status" value="1"/>
</dbReference>
<dbReference type="InterPro" id="IPR036388">
    <property type="entry name" value="WH-like_DNA-bd_sf"/>
</dbReference>
<dbReference type="SUPFAM" id="SSF46894">
    <property type="entry name" value="C-terminal effector domain of the bipartite response regulators"/>
    <property type="match status" value="1"/>
</dbReference>
<keyword evidence="2" id="KW-0238">DNA-binding</keyword>
<gene>
    <name evidence="2" type="ORF">SAMN05444141_112100</name>
</gene>
<evidence type="ECO:0000313" key="3">
    <source>
        <dbReference type="Proteomes" id="UP000183371"/>
    </source>
</evidence>
<evidence type="ECO:0000259" key="1">
    <source>
        <dbReference type="PROSITE" id="PS50043"/>
    </source>
</evidence>
<sequence length="377" mass="42651">MQNLQDTLVKRMYACAALGEDIFSALEPLAHTYPEVLFGVQAQCFCRLKTHHLAFWNCDDGFEQDMREGESVNPFPALMDAAAFDEVIYSERFISPDQVKRSEFYERVLSRQNKCDRSRGIILHRRGTDGAVITATMPERFVGQEDDELCAMLEFIKPSFQSAFALGLELERRRFECDDQLFWLERIPSAAFVLDHGLHVALANQRGEAVLRKGEGVLVDRSVSLSSKCRFHRAHIERSVHMARSTQMPQVPCVLQSEERASMIFAAVPLETLMATQPYLDCFLGEFQPVLCILIDPADLPVTDVQMLQSYLSISLREAELVRCLVGGLSMRETADKMQISYNTARNHLARITEKVGFVSQSELVRFASDLAARIPS</sequence>